<dbReference type="EMBL" id="BK032650">
    <property type="protein sequence ID" value="DAF53273.1"/>
    <property type="molecule type" value="Genomic_DNA"/>
</dbReference>
<evidence type="ECO:0000313" key="1">
    <source>
        <dbReference type="EMBL" id="DAF53273.1"/>
    </source>
</evidence>
<accession>A0A8S5SQJ9</accession>
<protein>
    <submittedName>
        <fullName evidence="1">Uncharacterized protein</fullName>
    </submittedName>
</protein>
<sequence length="37" mass="4449">MTLNFRDSTTIISFLSKNERRFCCFCDKKAAFKLKER</sequence>
<name>A0A8S5SQJ9_9CAUD</name>
<proteinExistence type="predicted"/>
<reference evidence="1" key="1">
    <citation type="journal article" date="2021" name="Proc. Natl. Acad. Sci. U.S.A.">
        <title>A Catalog of Tens of Thousands of Viruses from Human Metagenomes Reveals Hidden Associations with Chronic Diseases.</title>
        <authorList>
            <person name="Tisza M.J."/>
            <person name="Buck C.B."/>
        </authorList>
    </citation>
    <scope>NUCLEOTIDE SEQUENCE</scope>
    <source>
        <strain evidence="1">Cto3L1</strain>
    </source>
</reference>
<organism evidence="1">
    <name type="scientific">Siphoviridae sp. cto3L1</name>
    <dbReference type="NCBI Taxonomy" id="2827942"/>
    <lineage>
        <taxon>Viruses</taxon>
        <taxon>Duplodnaviria</taxon>
        <taxon>Heunggongvirae</taxon>
        <taxon>Uroviricota</taxon>
        <taxon>Caudoviricetes</taxon>
    </lineage>
</organism>